<gene>
    <name evidence="3" type="ORF">FBZ92_105184</name>
</gene>
<keyword evidence="2" id="KW-0812">Transmembrane</keyword>
<evidence type="ECO:0000256" key="1">
    <source>
        <dbReference type="SAM" id="MobiDB-lite"/>
    </source>
</evidence>
<name>A0A560IVR8_9PROT</name>
<dbReference type="EMBL" id="VITT01000005">
    <property type="protein sequence ID" value="TWB62249.1"/>
    <property type="molecule type" value="Genomic_DNA"/>
</dbReference>
<reference evidence="3 4" key="1">
    <citation type="submission" date="2019-06" db="EMBL/GenBank/DDBJ databases">
        <title>Genomic Encyclopedia of Type Strains, Phase IV (KMG-V): Genome sequencing to study the core and pangenomes of soil and plant-associated prokaryotes.</title>
        <authorList>
            <person name="Whitman W."/>
        </authorList>
    </citation>
    <scope>NUCLEOTIDE SEQUENCE [LARGE SCALE GENOMIC DNA]</scope>
    <source>
        <strain evidence="3 4">BR 11140</strain>
    </source>
</reference>
<organism evidence="3 4">
    <name type="scientific">Nitrospirillum amazonense</name>
    <dbReference type="NCBI Taxonomy" id="28077"/>
    <lineage>
        <taxon>Bacteria</taxon>
        <taxon>Pseudomonadati</taxon>
        <taxon>Pseudomonadota</taxon>
        <taxon>Alphaproteobacteria</taxon>
        <taxon>Rhodospirillales</taxon>
        <taxon>Azospirillaceae</taxon>
        <taxon>Nitrospirillum</taxon>
    </lineage>
</organism>
<evidence type="ECO:0000256" key="2">
    <source>
        <dbReference type="SAM" id="Phobius"/>
    </source>
</evidence>
<evidence type="ECO:0000313" key="3">
    <source>
        <dbReference type="EMBL" id="TWB62249.1"/>
    </source>
</evidence>
<keyword evidence="2" id="KW-1133">Transmembrane helix</keyword>
<feature type="region of interest" description="Disordered" evidence="1">
    <location>
        <begin position="83"/>
        <end position="108"/>
    </location>
</feature>
<sequence>MECLGWAALIAFLFGLATLLIPQRRLSGHVRNGGVLTGIFGLGTMVGLAALDHRDESRDALATSASPAPAVAAAPVMQEQLPKEAAPKTERIDAGQQKPEFAKGTNVERERKRDDFVRIGQIGVLSAPAIVCPNRKALEDMLDGLAKAQAANDSPGVKEALSGALLIGGCRPSEKGDVVRVIDTAGFLTPIYQVRFVKDDRAYWIAADQVAPAADELAQETSQIEQAKRQLQEALKDPEKVALMECLGIKIYEDPQPAGHPPSAARCREIATKNNLPLDEFAIK</sequence>
<accession>A0A560IVR8</accession>
<dbReference type="AlphaFoldDB" id="A0A560IVR8"/>
<keyword evidence="2" id="KW-0472">Membrane</keyword>
<protein>
    <submittedName>
        <fullName evidence="3">Uncharacterized protein</fullName>
    </submittedName>
</protein>
<feature type="transmembrane region" description="Helical" evidence="2">
    <location>
        <begin position="35"/>
        <end position="51"/>
    </location>
</feature>
<proteinExistence type="predicted"/>
<feature type="compositionally biased region" description="Basic and acidic residues" evidence="1">
    <location>
        <begin position="83"/>
        <end position="93"/>
    </location>
</feature>
<evidence type="ECO:0000313" key="4">
    <source>
        <dbReference type="Proteomes" id="UP000318050"/>
    </source>
</evidence>
<comment type="caution">
    <text evidence="3">The sequence shown here is derived from an EMBL/GenBank/DDBJ whole genome shotgun (WGS) entry which is preliminary data.</text>
</comment>
<dbReference type="Proteomes" id="UP000318050">
    <property type="component" value="Unassembled WGS sequence"/>
</dbReference>